<evidence type="ECO:0000256" key="1">
    <source>
        <dbReference type="SAM" id="MobiDB-lite"/>
    </source>
</evidence>
<feature type="region of interest" description="Disordered" evidence="1">
    <location>
        <begin position="55"/>
        <end position="78"/>
    </location>
</feature>
<dbReference type="Proteomes" id="UP000789759">
    <property type="component" value="Unassembled WGS sequence"/>
</dbReference>
<keyword evidence="3" id="KW-1185">Reference proteome</keyword>
<gene>
    <name evidence="2" type="ORF">CPELLU_LOCUS16251</name>
</gene>
<organism evidence="2 3">
    <name type="scientific">Cetraspora pellucida</name>
    <dbReference type="NCBI Taxonomy" id="1433469"/>
    <lineage>
        <taxon>Eukaryota</taxon>
        <taxon>Fungi</taxon>
        <taxon>Fungi incertae sedis</taxon>
        <taxon>Mucoromycota</taxon>
        <taxon>Glomeromycotina</taxon>
        <taxon>Glomeromycetes</taxon>
        <taxon>Diversisporales</taxon>
        <taxon>Gigasporaceae</taxon>
        <taxon>Cetraspora</taxon>
    </lineage>
</organism>
<evidence type="ECO:0000313" key="2">
    <source>
        <dbReference type="EMBL" id="CAG8778448.1"/>
    </source>
</evidence>
<reference evidence="2" key="1">
    <citation type="submission" date="2021-06" db="EMBL/GenBank/DDBJ databases">
        <authorList>
            <person name="Kallberg Y."/>
            <person name="Tangrot J."/>
            <person name="Rosling A."/>
        </authorList>
    </citation>
    <scope>NUCLEOTIDE SEQUENCE</scope>
    <source>
        <strain evidence="2">FL966</strain>
    </source>
</reference>
<accession>A0A9N9JEZ7</accession>
<comment type="caution">
    <text evidence="2">The sequence shown here is derived from an EMBL/GenBank/DDBJ whole genome shotgun (WGS) entry which is preliminary data.</text>
</comment>
<protein>
    <submittedName>
        <fullName evidence="2">22988_t:CDS:1</fullName>
    </submittedName>
</protein>
<name>A0A9N9JEZ7_9GLOM</name>
<dbReference type="EMBL" id="CAJVQA010023440">
    <property type="protein sequence ID" value="CAG8778448.1"/>
    <property type="molecule type" value="Genomic_DNA"/>
</dbReference>
<feature type="compositionally biased region" description="Basic and acidic residues" evidence="1">
    <location>
        <begin position="58"/>
        <end position="78"/>
    </location>
</feature>
<dbReference type="AlphaFoldDB" id="A0A9N9JEZ7"/>
<feature type="non-terminal residue" evidence="2">
    <location>
        <position position="78"/>
    </location>
</feature>
<sequence>DQYEESDDNILTSTLEFASPLPLTNTTELKLLKDSVNLLDPVDNDLGEDDNIENEIYSDFKETNNEESDSKVECKNED</sequence>
<proteinExistence type="predicted"/>
<evidence type="ECO:0000313" key="3">
    <source>
        <dbReference type="Proteomes" id="UP000789759"/>
    </source>
</evidence>